<feature type="compositionally biased region" description="Polar residues" evidence="1">
    <location>
        <begin position="242"/>
        <end position="251"/>
    </location>
</feature>
<reference evidence="3" key="1">
    <citation type="submission" date="2021-02" db="EMBL/GenBank/DDBJ databases">
        <authorList>
            <person name="Syme A R."/>
            <person name="Syme A R."/>
            <person name="Moolhuijzen P."/>
        </authorList>
    </citation>
    <scope>NUCLEOTIDE SEQUENCE</scope>
    <source>
        <strain evidence="3">W1-1</strain>
    </source>
</reference>
<organism evidence="3 4">
    <name type="scientific">Pyrenophora teres f. teres</name>
    <dbReference type="NCBI Taxonomy" id="97479"/>
    <lineage>
        <taxon>Eukaryota</taxon>
        <taxon>Fungi</taxon>
        <taxon>Dikarya</taxon>
        <taxon>Ascomycota</taxon>
        <taxon>Pezizomycotina</taxon>
        <taxon>Dothideomycetes</taxon>
        <taxon>Pleosporomycetidae</taxon>
        <taxon>Pleosporales</taxon>
        <taxon>Pleosporineae</taxon>
        <taxon>Pleosporaceae</taxon>
        <taxon>Pyrenophora</taxon>
    </lineage>
</organism>
<proteinExistence type="predicted"/>
<feature type="transmembrane region" description="Helical" evidence="2">
    <location>
        <begin position="82"/>
        <end position="99"/>
    </location>
</feature>
<gene>
    <name evidence="3" type="ORF">PTTW11_02862</name>
</gene>
<sequence length="275" mass="30398">MEVATERDSSRTNDTASTASTALIIASASAAPSRNNENDAPNADALLHLVQRIITPVMESFIPATGRQDYKKIFDSIKSSDYIYIAPFVVGLFLIAEYQQPGFLPRPDETFVATVGFFYAGVIIVTTFALLEYEETHTWPWNDEGFIWPWEKWLWSCTVYNDESIGDSVASYKDDYLKSVTSLFEEEGEQKEVSVDFGRSGFEGRDDVQEPVQSTTPDGSPARPDIIIPPTPCLPGGLRPTSLASPPTHSSGLLGESPAPIRFKNFGRLLDEDID</sequence>
<dbReference type="AlphaFoldDB" id="A0A6S6VSJ4"/>
<dbReference type="Proteomes" id="UP000472372">
    <property type="component" value="Chromosome 2"/>
</dbReference>
<feature type="transmembrane region" description="Helical" evidence="2">
    <location>
        <begin position="111"/>
        <end position="131"/>
    </location>
</feature>
<keyword evidence="2" id="KW-0472">Membrane</keyword>
<evidence type="ECO:0000313" key="3">
    <source>
        <dbReference type="EMBL" id="CAE7015820.1"/>
    </source>
</evidence>
<keyword evidence="2" id="KW-1133">Transmembrane helix</keyword>
<accession>A0A6S6VSJ4</accession>
<evidence type="ECO:0000256" key="1">
    <source>
        <dbReference type="SAM" id="MobiDB-lite"/>
    </source>
</evidence>
<evidence type="ECO:0000313" key="4">
    <source>
        <dbReference type="Proteomes" id="UP000472372"/>
    </source>
</evidence>
<keyword evidence="2" id="KW-0812">Transmembrane</keyword>
<evidence type="ECO:0000256" key="2">
    <source>
        <dbReference type="SAM" id="Phobius"/>
    </source>
</evidence>
<feature type="region of interest" description="Disordered" evidence="1">
    <location>
        <begin position="198"/>
        <end position="257"/>
    </location>
</feature>
<dbReference type="EMBL" id="HG992978">
    <property type="protein sequence ID" value="CAE7015820.1"/>
    <property type="molecule type" value="Genomic_DNA"/>
</dbReference>
<name>A0A6S6VSJ4_9PLEO</name>
<protein>
    <submittedName>
        <fullName evidence="3">Uncharacterized protein</fullName>
    </submittedName>
</protein>